<accession>A0A1E3WQT0</accession>
<dbReference type="Proteomes" id="UP000095131">
    <property type="component" value="Unassembled WGS sequence"/>
</dbReference>
<evidence type="ECO:0000256" key="1">
    <source>
        <dbReference type="ARBA" id="ARBA00008490"/>
    </source>
</evidence>
<organism evidence="4 5">
    <name type="scientific">Vibrio scophthalmi</name>
    <dbReference type="NCBI Taxonomy" id="45658"/>
    <lineage>
        <taxon>Bacteria</taxon>
        <taxon>Pseudomonadati</taxon>
        <taxon>Pseudomonadota</taxon>
        <taxon>Gammaproteobacteria</taxon>
        <taxon>Vibrionales</taxon>
        <taxon>Vibrionaceae</taxon>
        <taxon>Vibrio</taxon>
    </lineage>
</organism>
<keyword evidence="2 3" id="KW-0732">Signal</keyword>
<dbReference type="Pfam" id="PF09829">
    <property type="entry name" value="DUF2057"/>
    <property type="match status" value="1"/>
</dbReference>
<dbReference type="OrthoDB" id="6214057at2"/>
<dbReference type="PATRIC" id="fig|45658.8.peg.2397"/>
<gene>
    <name evidence="4" type="ORF">VSF3289_02401</name>
</gene>
<dbReference type="RefSeq" id="WP_069447004.1">
    <property type="nucleotide sequence ID" value="NZ_MDCJ01000002.1"/>
</dbReference>
<dbReference type="AlphaFoldDB" id="A0A1E3WQT0"/>
<feature type="signal peptide" evidence="3">
    <location>
        <begin position="1"/>
        <end position="21"/>
    </location>
</feature>
<protein>
    <submittedName>
        <fullName evidence="4">UPF0319 protein</fullName>
    </submittedName>
</protein>
<evidence type="ECO:0000313" key="4">
    <source>
        <dbReference type="EMBL" id="ODS12113.1"/>
    </source>
</evidence>
<comment type="caution">
    <text evidence="4">The sequence shown here is derived from an EMBL/GenBank/DDBJ whole genome shotgun (WGS) entry which is preliminary data.</text>
</comment>
<evidence type="ECO:0000313" key="5">
    <source>
        <dbReference type="Proteomes" id="UP000095131"/>
    </source>
</evidence>
<dbReference type="InterPro" id="IPR018635">
    <property type="entry name" value="UPF0319"/>
</dbReference>
<comment type="similarity">
    <text evidence="1">Belongs to the UPF0319 family.</text>
</comment>
<proteinExistence type="inferred from homology"/>
<reference evidence="4 5" key="1">
    <citation type="submission" date="2016-08" db="EMBL/GenBank/DDBJ databases">
        <title>Genome sequencing of Vibrio scophthalmi strain FP3289, an isolated from Paralichthys olivaceus.</title>
        <authorList>
            <person name="Han H.-J."/>
        </authorList>
    </citation>
    <scope>NUCLEOTIDE SEQUENCE [LARGE SCALE GENOMIC DNA]</scope>
    <source>
        <strain evidence="4 5">FP3289</strain>
    </source>
</reference>
<evidence type="ECO:0000256" key="3">
    <source>
        <dbReference type="SAM" id="SignalP"/>
    </source>
</evidence>
<dbReference type="EMBL" id="MDCJ01000002">
    <property type="protein sequence ID" value="ODS12113.1"/>
    <property type="molecule type" value="Genomic_DNA"/>
</dbReference>
<sequence length="259" mass="28739">MKVMKTLLAIGVMTTSFAPHAEVGLNFHRDLSPIIVDGEELGYSLFSSSAQTLDNGTNQIVFRMAKLIESNGGEREKFNSHAFVLSFNAEDIDLRLEPDMRVLRESEGIEFNKNPKVKLVDEGGNNIDFTIDRLPAGDGLMRDYSKDLAHYNKAHGVTTGNIAETSVAQVDAAVVATAPTVKVVTVKTGELEPASMIEYWMDKATPAENEQFVSWAFENRSMDKVSPIEGSQALNMLSYWYAEAKVEDRKQILAWLISQ</sequence>
<dbReference type="PANTHER" id="PTHR38108:SF1">
    <property type="entry name" value="UPF0319 PROTEIN YCCT"/>
    <property type="match status" value="1"/>
</dbReference>
<dbReference type="PANTHER" id="PTHR38108">
    <property type="entry name" value="UPF0319 PROTEIN YCCT"/>
    <property type="match status" value="1"/>
</dbReference>
<evidence type="ECO:0000256" key="2">
    <source>
        <dbReference type="ARBA" id="ARBA00022729"/>
    </source>
</evidence>
<feature type="chain" id="PRO_5009139581" evidence="3">
    <location>
        <begin position="22"/>
        <end position="259"/>
    </location>
</feature>
<name>A0A1E3WQT0_9VIBR</name>